<feature type="region of interest" description="Disordered" evidence="1">
    <location>
        <begin position="16"/>
        <end position="44"/>
    </location>
</feature>
<keyword evidence="3" id="KW-1185">Reference proteome</keyword>
<gene>
    <name evidence="2" type="ORF">MBOT_23000</name>
</gene>
<dbReference type="Proteomes" id="UP000465361">
    <property type="component" value="Unassembled WGS sequence"/>
</dbReference>
<dbReference type="EMBL" id="BLKW01000004">
    <property type="protein sequence ID" value="GFG74935.1"/>
    <property type="molecule type" value="Genomic_DNA"/>
</dbReference>
<dbReference type="AlphaFoldDB" id="A0A7I9XYR7"/>
<name>A0A7I9XYR7_9MYCO</name>
<proteinExistence type="predicted"/>
<protein>
    <submittedName>
        <fullName evidence="2">Uncharacterized protein</fullName>
    </submittedName>
</protein>
<reference evidence="2 3" key="1">
    <citation type="journal article" date="2019" name="Emerg. Microbes Infect.">
        <title>Comprehensive subspecies identification of 175 nontuberculous mycobacteria species based on 7547 genomic profiles.</title>
        <authorList>
            <person name="Matsumoto Y."/>
            <person name="Kinjo T."/>
            <person name="Motooka D."/>
            <person name="Nabeya D."/>
            <person name="Jung N."/>
            <person name="Uechi K."/>
            <person name="Horii T."/>
            <person name="Iida T."/>
            <person name="Fujita J."/>
            <person name="Nakamura S."/>
        </authorList>
    </citation>
    <scope>NUCLEOTIDE SEQUENCE [LARGE SCALE GENOMIC DNA]</scope>
    <source>
        <strain evidence="2 3">JCM 17322</strain>
    </source>
</reference>
<evidence type="ECO:0000313" key="3">
    <source>
        <dbReference type="Proteomes" id="UP000465361"/>
    </source>
</evidence>
<comment type="caution">
    <text evidence="2">The sequence shown here is derived from an EMBL/GenBank/DDBJ whole genome shotgun (WGS) entry which is preliminary data.</text>
</comment>
<accession>A0A7I9XYR7</accession>
<sequence length="69" mass="6882">MLSGLMVFTLAGLPTPRPALASSRRHGGGSCGGHNGTADGRRCGRGIASGGSTALFASPHYSGVRRLSA</sequence>
<organism evidence="2 3">
    <name type="scientific">Mycobacterium botniense</name>
    <dbReference type="NCBI Taxonomy" id="84962"/>
    <lineage>
        <taxon>Bacteria</taxon>
        <taxon>Bacillati</taxon>
        <taxon>Actinomycetota</taxon>
        <taxon>Actinomycetes</taxon>
        <taxon>Mycobacteriales</taxon>
        <taxon>Mycobacteriaceae</taxon>
        <taxon>Mycobacterium</taxon>
    </lineage>
</organism>
<evidence type="ECO:0000313" key="2">
    <source>
        <dbReference type="EMBL" id="GFG74935.1"/>
    </source>
</evidence>
<evidence type="ECO:0000256" key="1">
    <source>
        <dbReference type="SAM" id="MobiDB-lite"/>
    </source>
</evidence>